<keyword evidence="3" id="KW-0288">FMN</keyword>
<dbReference type="Pfam" id="PF00724">
    <property type="entry name" value="Oxidored_FMN"/>
    <property type="match status" value="1"/>
</dbReference>
<dbReference type="EMBL" id="VUOB01000037">
    <property type="protein sequence ID" value="KAA2260155.1"/>
    <property type="molecule type" value="Genomic_DNA"/>
</dbReference>
<reference evidence="7 8" key="1">
    <citation type="submission" date="2019-09" db="EMBL/GenBank/DDBJ databases">
        <title>Goodfellowia gen. nov., a new genus of the Pseudonocardineae related to Actinoalloteichus, containing Goodfellowia coeruleoviolacea gen. nov., comb. nov. gen. nov., comb. nov.</title>
        <authorList>
            <person name="Labeda D."/>
        </authorList>
    </citation>
    <scope>NUCLEOTIDE SEQUENCE [LARGE SCALE GENOMIC DNA]</scope>
    <source>
        <strain evidence="7 8">AN110305</strain>
    </source>
</reference>
<dbReference type="CDD" id="cd02932">
    <property type="entry name" value="OYE_YqiM_FMN"/>
    <property type="match status" value="1"/>
</dbReference>
<gene>
    <name evidence="7" type="ORF">F0L68_20750</name>
</gene>
<evidence type="ECO:0000256" key="2">
    <source>
        <dbReference type="ARBA" id="ARBA00022630"/>
    </source>
</evidence>
<evidence type="ECO:0000313" key="8">
    <source>
        <dbReference type="Proteomes" id="UP000323454"/>
    </source>
</evidence>
<evidence type="ECO:0000256" key="3">
    <source>
        <dbReference type="ARBA" id="ARBA00022643"/>
    </source>
</evidence>
<keyword evidence="8" id="KW-1185">Reference proteome</keyword>
<dbReference type="RefSeq" id="WP_149851284.1">
    <property type="nucleotide sequence ID" value="NZ_VUOB01000037.1"/>
</dbReference>
<evidence type="ECO:0000259" key="6">
    <source>
        <dbReference type="Pfam" id="PF00724"/>
    </source>
</evidence>
<dbReference type="PANTHER" id="PTHR43303">
    <property type="entry name" value="NADPH DEHYDROGENASE C23G7.10C-RELATED"/>
    <property type="match status" value="1"/>
</dbReference>
<dbReference type="InterPro" id="IPR013785">
    <property type="entry name" value="Aldolase_TIM"/>
</dbReference>
<dbReference type="InterPro" id="IPR001155">
    <property type="entry name" value="OxRdtase_FMN_N"/>
</dbReference>
<proteinExistence type="predicted"/>
<evidence type="ECO:0000256" key="5">
    <source>
        <dbReference type="ARBA" id="ARBA00023002"/>
    </source>
</evidence>
<dbReference type="GO" id="GO:0010181">
    <property type="term" value="F:FMN binding"/>
    <property type="evidence" value="ECO:0007669"/>
    <property type="project" value="InterPro"/>
</dbReference>
<keyword evidence="4" id="KW-0521">NADP</keyword>
<dbReference type="SUPFAM" id="SSF51395">
    <property type="entry name" value="FMN-linked oxidoreductases"/>
    <property type="match status" value="1"/>
</dbReference>
<reference evidence="7 8" key="2">
    <citation type="submission" date="2019-09" db="EMBL/GenBank/DDBJ databases">
        <authorList>
            <person name="Jin C."/>
        </authorList>
    </citation>
    <scope>NUCLEOTIDE SEQUENCE [LARGE SCALE GENOMIC DNA]</scope>
    <source>
        <strain evidence="7 8">AN110305</strain>
    </source>
</reference>
<evidence type="ECO:0000313" key="7">
    <source>
        <dbReference type="EMBL" id="KAA2260155.1"/>
    </source>
</evidence>
<evidence type="ECO:0000256" key="4">
    <source>
        <dbReference type="ARBA" id="ARBA00022857"/>
    </source>
</evidence>
<dbReference type="Gene3D" id="3.20.20.70">
    <property type="entry name" value="Aldolase class I"/>
    <property type="match status" value="1"/>
</dbReference>
<sequence length="354" mass="37508">MTMLFSPLTLRSVTLPNRIVVSPMCQYSAVDGLPDEWHLVHLGSRAVGGAGLVFTEATAVEPRGRISPQDTGLWSDAHVEAWRPIAEFVRSQGAVPGIQLGHAGFKGSTHRPFDERRGGVPDEAGGWTPVGAGAEPFAPDYRTPEPLDEAGIRRIVEDFASAAARAVDAGFQVVEVHAGHGYLLHQFYSPLVNHRTDRYGGDLANRIRLAVEVTGAVRAAVGEQVPVFVRISATDWMDGGWTVEDSAVLARGLAAAGADLIDVSSGGVVPSATIPVGPGYQLPLAGTVRRKADVPTGAVGLITDARQAEQALTDGSADLVLLGRELLRDPYWPLHAAAQLGEAVRPPAQYARAF</sequence>
<feature type="domain" description="NADH:flavin oxidoreductase/NADH oxidase N-terminal" evidence="6">
    <location>
        <begin position="4"/>
        <end position="340"/>
    </location>
</feature>
<comment type="cofactor">
    <cofactor evidence="1">
        <name>FMN</name>
        <dbReference type="ChEBI" id="CHEBI:58210"/>
    </cofactor>
</comment>
<dbReference type="InterPro" id="IPR044152">
    <property type="entry name" value="YqjM-like"/>
</dbReference>
<organism evidence="7 8">
    <name type="scientific">Solihabitans fulvus</name>
    <dbReference type="NCBI Taxonomy" id="1892852"/>
    <lineage>
        <taxon>Bacteria</taxon>
        <taxon>Bacillati</taxon>
        <taxon>Actinomycetota</taxon>
        <taxon>Actinomycetes</taxon>
        <taxon>Pseudonocardiales</taxon>
        <taxon>Pseudonocardiaceae</taxon>
        <taxon>Solihabitans</taxon>
    </lineage>
</organism>
<comment type="caution">
    <text evidence="7">The sequence shown here is derived from an EMBL/GenBank/DDBJ whole genome shotgun (WGS) entry which is preliminary data.</text>
</comment>
<name>A0A5B2XAH5_9PSEU</name>
<dbReference type="GO" id="GO:0003959">
    <property type="term" value="F:NADPH dehydrogenase activity"/>
    <property type="evidence" value="ECO:0007669"/>
    <property type="project" value="InterPro"/>
</dbReference>
<protein>
    <submittedName>
        <fullName evidence="7">NADH:flavin oxidoreductase/NADH oxidase</fullName>
    </submittedName>
</protein>
<keyword evidence="2" id="KW-0285">Flavoprotein</keyword>
<dbReference type="OrthoDB" id="3169239at2"/>
<evidence type="ECO:0000256" key="1">
    <source>
        <dbReference type="ARBA" id="ARBA00001917"/>
    </source>
</evidence>
<dbReference type="Proteomes" id="UP000323454">
    <property type="component" value="Unassembled WGS sequence"/>
</dbReference>
<keyword evidence="5" id="KW-0560">Oxidoreductase</keyword>
<accession>A0A5B2XAH5</accession>
<dbReference type="GO" id="GO:0050661">
    <property type="term" value="F:NADP binding"/>
    <property type="evidence" value="ECO:0007669"/>
    <property type="project" value="InterPro"/>
</dbReference>
<dbReference type="PANTHER" id="PTHR43303:SF4">
    <property type="entry name" value="NADPH DEHYDROGENASE C23G7.10C-RELATED"/>
    <property type="match status" value="1"/>
</dbReference>
<dbReference type="AlphaFoldDB" id="A0A5B2XAH5"/>